<dbReference type="GO" id="GO:0004557">
    <property type="term" value="F:alpha-galactosidase activity"/>
    <property type="evidence" value="ECO:0007669"/>
    <property type="project" value="UniProtKB-EC"/>
</dbReference>
<feature type="domain" description="Glycosyl hydrolase family 36 N-terminal" evidence="6">
    <location>
        <begin position="41"/>
        <end position="273"/>
    </location>
</feature>
<dbReference type="PANTHER" id="PTHR43053">
    <property type="entry name" value="GLYCOSIDASE FAMILY 31"/>
    <property type="match status" value="1"/>
</dbReference>
<dbReference type="SUPFAM" id="SSF51445">
    <property type="entry name" value="(Trans)glycosidases"/>
    <property type="match status" value="1"/>
</dbReference>
<name>A0A3L7J180_9MICO</name>
<dbReference type="Pfam" id="PF02065">
    <property type="entry name" value="Melibiase"/>
    <property type="match status" value="1"/>
</dbReference>
<dbReference type="InterPro" id="IPR013780">
    <property type="entry name" value="Glyco_hydro_b"/>
</dbReference>
<evidence type="ECO:0000256" key="2">
    <source>
        <dbReference type="ARBA" id="ARBA00012755"/>
    </source>
</evidence>
<evidence type="ECO:0000313" key="8">
    <source>
        <dbReference type="Proteomes" id="UP000282460"/>
    </source>
</evidence>
<dbReference type="InterPro" id="IPR002252">
    <property type="entry name" value="Glyco_hydro_36"/>
</dbReference>
<dbReference type="AlphaFoldDB" id="A0A3L7J180"/>
<dbReference type="InterPro" id="IPR031705">
    <property type="entry name" value="Glyco_hydro_36_C"/>
</dbReference>
<dbReference type="Gene3D" id="2.70.98.60">
    <property type="entry name" value="alpha-galactosidase from lactobacil brevis"/>
    <property type="match status" value="1"/>
</dbReference>
<dbReference type="InterPro" id="IPR050985">
    <property type="entry name" value="Alpha-glycosidase_related"/>
</dbReference>
<dbReference type="EMBL" id="RCWJ01000002">
    <property type="protein sequence ID" value="RLQ84227.1"/>
    <property type="molecule type" value="Genomic_DNA"/>
</dbReference>
<dbReference type="PRINTS" id="PR00743">
    <property type="entry name" value="GLHYDRLASE36"/>
</dbReference>
<dbReference type="Pfam" id="PF16875">
    <property type="entry name" value="Glyco_hydro_36N"/>
    <property type="match status" value="1"/>
</dbReference>
<dbReference type="OrthoDB" id="9758822at2"/>
<dbReference type="FunFam" id="3.20.20.70:FF:000118">
    <property type="entry name" value="Alpha-galactosidase"/>
    <property type="match status" value="1"/>
</dbReference>
<dbReference type="RefSeq" id="WP_121659273.1">
    <property type="nucleotide sequence ID" value="NZ_BMEK01000002.1"/>
</dbReference>
<dbReference type="InterPro" id="IPR017853">
    <property type="entry name" value="GH"/>
</dbReference>
<dbReference type="GO" id="GO:0016052">
    <property type="term" value="P:carbohydrate catabolic process"/>
    <property type="evidence" value="ECO:0007669"/>
    <property type="project" value="InterPro"/>
</dbReference>
<dbReference type="Proteomes" id="UP000282460">
    <property type="component" value="Unassembled WGS sequence"/>
</dbReference>
<organism evidence="7 8">
    <name type="scientific">Mycetocola zhadangensis</name>
    <dbReference type="NCBI Taxonomy" id="1164595"/>
    <lineage>
        <taxon>Bacteria</taxon>
        <taxon>Bacillati</taxon>
        <taxon>Actinomycetota</taxon>
        <taxon>Actinomycetes</taxon>
        <taxon>Micrococcales</taxon>
        <taxon>Microbacteriaceae</taxon>
        <taxon>Mycetocola</taxon>
    </lineage>
</organism>
<feature type="domain" description="Glycosyl hydrolase family 36 C-terminal" evidence="5">
    <location>
        <begin position="632"/>
        <end position="712"/>
    </location>
</feature>
<comment type="catalytic activity">
    <reaction evidence="1">
        <text>Hydrolysis of terminal, non-reducing alpha-D-galactose residues in alpha-D-galactosides, including galactose oligosaccharides, galactomannans and galactolipids.</text>
        <dbReference type="EC" id="3.2.1.22"/>
    </reaction>
</comment>
<accession>A0A3L7J180</accession>
<evidence type="ECO:0000313" key="7">
    <source>
        <dbReference type="EMBL" id="RLQ84227.1"/>
    </source>
</evidence>
<dbReference type="PANTHER" id="PTHR43053:SF3">
    <property type="entry name" value="ALPHA-GALACTOSIDASE C-RELATED"/>
    <property type="match status" value="1"/>
</dbReference>
<keyword evidence="8" id="KW-1185">Reference proteome</keyword>
<reference evidence="7 8" key="1">
    <citation type="submission" date="2018-10" db="EMBL/GenBank/DDBJ databases">
        <authorList>
            <person name="Li J."/>
        </authorList>
    </citation>
    <scope>NUCLEOTIDE SEQUENCE [LARGE SCALE GENOMIC DNA]</scope>
    <source>
        <strain evidence="7 8">ZD1-4</strain>
    </source>
</reference>
<evidence type="ECO:0000259" key="6">
    <source>
        <dbReference type="Pfam" id="PF16875"/>
    </source>
</evidence>
<dbReference type="InterPro" id="IPR031704">
    <property type="entry name" value="Glyco_hydro_36_N"/>
</dbReference>
<keyword evidence="3" id="KW-0378">Hydrolase</keyword>
<dbReference type="CDD" id="cd14791">
    <property type="entry name" value="GH36"/>
    <property type="match status" value="1"/>
</dbReference>
<comment type="caution">
    <text evidence="7">The sequence shown here is derived from an EMBL/GenBank/DDBJ whole genome shotgun (WGS) entry which is preliminary data.</text>
</comment>
<evidence type="ECO:0000256" key="4">
    <source>
        <dbReference type="ARBA" id="ARBA00023295"/>
    </source>
</evidence>
<proteinExistence type="predicted"/>
<dbReference type="InterPro" id="IPR013785">
    <property type="entry name" value="Aldolase_TIM"/>
</dbReference>
<protein>
    <recommendedName>
        <fullName evidence="2">alpha-galactosidase</fullName>
        <ecNumber evidence="2">3.2.1.22</ecNumber>
    </recommendedName>
</protein>
<evidence type="ECO:0000256" key="1">
    <source>
        <dbReference type="ARBA" id="ARBA00001255"/>
    </source>
</evidence>
<evidence type="ECO:0000256" key="3">
    <source>
        <dbReference type="ARBA" id="ARBA00022801"/>
    </source>
</evidence>
<keyword evidence="4" id="KW-0326">Glycosidase</keyword>
<dbReference type="Pfam" id="PF16874">
    <property type="entry name" value="Glyco_hydro_36C"/>
    <property type="match status" value="1"/>
</dbReference>
<dbReference type="Gene3D" id="2.60.40.1180">
    <property type="entry name" value="Golgi alpha-mannosidase II"/>
    <property type="match status" value="1"/>
</dbReference>
<dbReference type="Gene3D" id="3.20.20.70">
    <property type="entry name" value="Aldolase class I"/>
    <property type="match status" value="1"/>
</dbReference>
<evidence type="ECO:0000259" key="5">
    <source>
        <dbReference type="Pfam" id="PF16874"/>
    </source>
</evidence>
<dbReference type="EC" id="3.2.1.22" evidence="2"/>
<dbReference type="InterPro" id="IPR038417">
    <property type="entry name" value="Alpga-gal_N_sf"/>
</dbReference>
<gene>
    <name evidence="7" type="ORF">D9V28_08425</name>
</gene>
<sequence>MTQLSEPIAETSAGNTGSFSPIVHLRNGGVSLVIDLSAGRLPVILYWGEDLGEIGESELKNIALVSVPSVVPNDLDVPELVEILPLASGGWRGLPGLEGHSTSGTDWTPLFTATSIAADATTLTVRATDDEAGLTIVLDVELLSTGLLRQRAAVERTGSGEFTLDGLQLTLPVPRRASELLDLAGRWGRERSPQRMPFSVGAHQRDSRRGRTSTDASTILAAGTPGFGFGTGEVWTMHVAWSGNHREYAERLSNGTSLLGGGELLLSGEVRLQTGDRYESPWVYGSWGRGLDDAAARFHGYLRGRQTHPSSPRKVVLNTWEAVYFDHNLERLTELAASAAEVGAERFVLDDGWFLHRRDDSAGLGDWYVDEDVWPGGLDPLISAVTELGLEFGLWVEPEMINPDSDLARAHPEWILSPASRLPVPSRNQQVLDLAHPGAYTYILDRLSDLLNAYDIGYLKWDHNRDLLEAAHSTTGAAGVHEHTLALYRLLDELRDRHPGVEIESCSSGGGRVDLGILERTDRVWGSDVIDPLERQTIQRWTSQLIPPELVGSHVGSPKAHTTSRTQSLSFRAGTALFGHFGIEWDITKASAEDRAELAEWVALYKEVRSLVHTGRVVRADGLDESALLHGVVSPEQDEALFAYVQLATPLTAIPGTIPLPGLDDDAVYDVTVQSPGDNARRRSHTAAPWTAEGSLRLTGRTLRTIGVQVPALHPEQLLLLRVRKVA</sequence>